<evidence type="ECO:0000256" key="1">
    <source>
        <dbReference type="SAM" id="MobiDB-lite"/>
    </source>
</evidence>
<keyword evidence="4" id="KW-1185">Reference proteome</keyword>
<feature type="compositionally biased region" description="Low complexity" evidence="1">
    <location>
        <begin position="209"/>
        <end position="227"/>
    </location>
</feature>
<feature type="transmembrane region" description="Helical" evidence="2">
    <location>
        <begin position="62"/>
        <end position="82"/>
    </location>
</feature>
<feature type="region of interest" description="Disordered" evidence="1">
    <location>
        <begin position="134"/>
        <end position="242"/>
    </location>
</feature>
<keyword evidence="2" id="KW-0472">Membrane</keyword>
<dbReference type="Proteomes" id="UP000734218">
    <property type="component" value="Unassembled WGS sequence"/>
</dbReference>
<organism evidence="3 4">
    <name type="scientific">Sphingomonas jejuensis</name>
    <dbReference type="NCBI Taxonomy" id="904715"/>
    <lineage>
        <taxon>Bacteria</taxon>
        <taxon>Pseudomonadati</taxon>
        <taxon>Pseudomonadota</taxon>
        <taxon>Alphaproteobacteria</taxon>
        <taxon>Sphingomonadales</taxon>
        <taxon>Sphingomonadaceae</taxon>
        <taxon>Sphingomonas</taxon>
    </lineage>
</organism>
<keyword evidence="2" id="KW-1133">Transmembrane helix</keyword>
<feature type="transmembrane region" description="Helical" evidence="2">
    <location>
        <begin position="30"/>
        <end position="50"/>
    </location>
</feature>
<dbReference type="RefSeq" id="WP_167952879.1">
    <property type="nucleotide sequence ID" value="NZ_JAATJE010000001.1"/>
</dbReference>
<dbReference type="EMBL" id="JAATJE010000001">
    <property type="protein sequence ID" value="NJC33136.1"/>
    <property type="molecule type" value="Genomic_DNA"/>
</dbReference>
<sequence length="242" mass="25121">MASRSADDFAHERGTLDAAYAQNETGRDSFVALAHTALFASSVAFVGDVTPLKDAVWRPALILGWIASVLGLLALTFSFGAARRAIDARRRALNDDDPPSSPVLDILNAISLWSFPVSLLCLFSFVTANVVSADEPSSKPPASAQPTIPAVAPQRGCQPPAASANTCACPTPAAAQPTPSVDRHAGDVASTTRAEPHRPGRARPGGRHAGTARPDSDAATTTSSAPAGEEVTGGRPREDRCF</sequence>
<evidence type="ECO:0000313" key="4">
    <source>
        <dbReference type="Proteomes" id="UP000734218"/>
    </source>
</evidence>
<keyword evidence="2" id="KW-0812">Transmembrane</keyword>
<evidence type="ECO:0000313" key="3">
    <source>
        <dbReference type="EMBL" id="NJC33136.1"/>
    </source>
</evidence>
<protein>
    <submittedName>
        <fullName evidence="3">Uncharacterized protein</fullName>
    </submittedName>
</protein>
<name>A0ABX0XK13_9SPHN</name>
<feature type="compositionally biased region" description="Low complexity" evidence="1">
    <location>
        <begin position="159"/>
        <end position="180"/>
    </location>
</feature>
<proteinExistence type="predicted"/>
<comment type="caution">
    <text evidence="3">The sequence shown here is derived from an EMBL/GenBank/DDBJ whole genome shotgun (WGS) entry which is preliminary data.</text>
</comment>
<evidence type="ECO:0000256" key="2">
    <source>
        <dbReference type="SAM" id="Phobius"/>
    </source>
</evidence>
<accession>A0ABX0XK13</accession>
<reference evidence="3 4" key="1">
    <citation type="submission" date="2020-03" db="EMBL/GenBank/DDBJ databases">
        <title>Genomic Encyclopedia of Type Strains, Phase IV (KMG-IV): sequencing the most valuable type-strain genomes for metagenomic binning, comparative biology and taxonomic classification.</title>
        <authorList>
            <person name="Goeker M."/>
        </authorList>
    </citation>
    <scope>NUCLEOTIDE SEQUENCE [LARGE SCALE GENOMIC DNA]</scope>
    <source>
        <strain evidence="3 4">DSM 27651</strain>
    </source>
</reference>
<gene>
    <name evidence="3" type="ORF">GGR88_000610</name>
</gene>